<organism evidence="1 2">
    <name type="scientific">Gossypium gossypioides</name>
    <name type="common">Mexican cotton</name>
    <name type="synonym">Selera gossypioides</name>
    <dbReference type="NCBI Taxonomy" id="34282"/>
    <lineage>
        <taxon>Eukaryota</taxon>
        <taxon>Viridiplantae</taxon>
        <taxon>Streptophyta</taxon>
        <taxon>Embryophyta</taxon>
        <taxon>Tracheophyta</taxon>
        <taxon>Spermatophyta</taxon>
        <taxon>Magnoliopsida</taxon>
        <taxon>eudicotyledons</taxon>
        <taxon>Gunneridae</taxon>
        <taxon>Pentapetalae</taxon>
        <taxon>rosids</taxon>
        <taxon>malvids</taxon>
        <taxon>Malvales</taxon>
        <taxon>Malvaceae</taxon>
        <taxon>Malvoideae</taxon>
        <taxon>Gossypium</taxon>
    </lineage>
</organism>
<dbReference type="Proteomes" id="UP000593579">
    <property type="component" value="Unassembled WGS sequence"/>
</dbReference>
<name>A0A7J9BAH4_GOSGO</name>
<keyword evidence="2" id="KW-1185">Reference proteome</keyword>
<dbReference type="AlphaFoldDB" id="A0A7J9BAH4"/>
<sequence length="39" mass="4329">MIVFESPLIVTDRRPSEIPSLIACRQVNASARNGDETLE</sequence>
<accession>A0A7J9BAH4</accession>
<gene>
    <name evidence="1" type="ORF">Gogos_017355</name>
</gene>
<protein>
    <submittedName>
        <fullName evidence="1">Uncharacterized protein</fullName>
    </submittedName>
</protein>
<dbReference type="EMBL" id="JABEZY010000002">
    <property type="protein sequence ID" value="MBA0733325.1"/>
    <property type="molecule type" value="Genomic_DNA"/>
</dbReference>
<proteinExistence type="predicted"/>
<reference evidence="1 2" key="1">
    <citation type="journal article" date="2019" name="Genome Biol. Evol.">
        <title>Insights into the evolution of the New World diploid cottons (Gossypium, subgenus Houzingenia) based on genome sequencing.</title>
        <authorList>
            <person name="Grover C.E."/>
            <person name="Arick M.A. 2nd"/>
            <person name="Thrash A."/>
            <person name="Conover J.L."/>
            <person name="Sanders W.S."/>
            <person name="Peterson D.G."/>
            <person name="Frelichowski J.E."/>
            <person name="Scheffler J.A."/>
            <person name="Scheffler B.E."/>
            <person name="Wendel J.F."/>
        </authorList>
    </citation>
    <scope>NUCLEOTIDE SEQUENCE [LARGE SCALE GENOMIC DNA]</scope>
    <source>
        <strain evidence="1">5</strain>
        <tissue evidence="1">Leaf</tissue>
    </source>
</reference>
<comment type="caution">
    <text evidence="1">The sequence shown here is derived from an EMBL/GenBank/DDBJ whole genome shotgun (WGS) entry which is preliminary data.</text>
</comment>
<evidence type="ECO:0000313" key="1">
    <source>
        <dbReference type="EMBL" id="MBA0733325.1"/>
    </source>
</evidence>
<dbReference type="OrthoDB" id="10479009at2759"/>
<evidence type="ECO:0000313" key="2">
    <source>
        <dbReference type="Proteomes" id="UP000593579"/>
    </source>
</evidence>